<dbReference type="EMBL" id="JBEDUW010000002">
    <property type="protein sequence ID" value="KAK9945620.1"/>
    <property type="molecule type" value="Genomic_DNA"/>
</dbReference>
<sequence length="115" mass="13257">MKGPLERLHLRESHQSSFPNPNNLQTHLDSRAFWTPDAILSQDFFCTPDYITPENQNTFNGFDCTKENIPCPKSPEKTTVKSKRRRQGQYVISSDPLSPTLFGNQELGKDCNWNR</sequence>
<feature type="compositionally biased region" description="Polar residues" evidence="1">
    <location>
        <begin position="15"/>
        <end position="24"/>
    </location>
</feature>
<feature type="compositionally biased region" description="Basic and acidic residues" evidence="1">
    <location>
        <begin position="1"/>
        <end position="14"/>
    </location>
</feature>
<proteinExistence type="predicted"/>
<organism evidence="2 3">
    <name type="scientific">Rubus argutus</name>
    <name type="common">Southern blackberry</name>
    <dbReference type="NCBI Taxonomy" id="59490"/>
    <lineage>
        <taxon>Eukaryota</taxon>
        <taxon>Viridiplantae</taxon>
        <taxon>Streptophyta</taxon>
        <taxon>Embryophyta</taxon>
        <taxon>Tracheophyta</taxon>
        <taxon>Spermatophyta</taxon>
        <taxon>Magnoliopsida</taxon>
        <taxon>eudicotyledons</taxon>
        <taxon>Gunneridae</taxon>
        <taxon>Pentapetalae</taxon>
        <taxon>rosids</taxon>
        <taxon>fabids</taxon>
        <taxon>Rosales</taxon>
        <taxon>Rosaceae</taxon>
        <taxon>Rosoideae</taxon>
        <taxon>Rosoideae incertae sedis</taxon>
        <taxon>Rubus</taxon>
    </lineage>
</organism>
<dbReference type="Proteomes" id="UP001457282">
    <property type="component" value="Unassembled WGS sequence"/>
</dbReference>
<reference evidence="2 3" key="1">
    <citation type="journal article" date="2023" name="G3 (Bethesda)">
        <title>A chromosome-length genome assembly and annotation of blackberry (Rubus argutus, cv. 'Hillquist').</title>
        <authorList>
            <person name="Bruna T."/>
            <person name="Aryal R."/>
            <person name="Dudchenko O."/>
            <person name="Sargent D.J."/>
            <person name="Mead D."/>
            <person name="Buti M."/>
            <person name="Cavallini A."/>
            <person name="Hytonen T."/>
            <person name="Andres J."/>
            <person name="Pham M."/>
            <person name="Weisz D."/>
            <person name="Mascagni F."/>
            <person name="Usai G."/>
            <person name="Natali L."/>
            <person name="Bassil N."/>
            <person name="Fernandez G.E."/>
            <person name="Lomsadze A."/>
            <person name="Armour M."/>
            <person name="Olukolu B."/>
            <person name="Poorten T."/>
            <person name="Britton C."/>
            <person name="Davik J."/>
            <person name="Ashrafi H."/>
            <person name="Aiden E.L."/>
            <person name="Borodovsky M."/>
            <person name="Worthington M."/>
        </authorList>
    </citation>
    <scope>NUCLEOTIDE SEQUENCE [LARGE SCALE GENOMIC DNA]</scope>
    <source>
        <strain evidence="2">PI 553951</strain>
    </source>
</reference>
<feature type="region of interest" description="Disordered" evidence="1">
    <location>
        <begin position="1"/>
        <end position="24"/>
    </location>
</feature>
<comment type="caution">
    <text evidence="2">The sequence shown here is derived from an EMBL/GenBank/DDBJ whole genome shotgun (WGS) entry which is preliminary data.</text>
</comment>
<keyword evidence="3" id="KW-1185">Reference proteome</keyword>
<gene>
    <name evidence="2" type="ORF">M0R45_011126</name>
</gene>
<protein>
    <submittedName>
        <fullName evidence="2">Uncharacterized protein</fullName>
    </submittedName>
</protein>
<evidence type="ECO:0000256" key="1">
    <source>
        <dbReference type="SAM" id="MobiDB-lite"/>
    </source>
</evidence>
<evidence type="ECO:0000313" key="2">
    <source>
        <dbReference type="EMBL" id="KAK9945620.1"/>
    </source>
</evidence>
<evidence type="ECO:0000313" key="3">
    <source>
        <dbReference type="Proteomes" id="UP001457282"/>
    </source>
</evidence>
<dbReference type="AlphaFoldDB" id="A0AAW1Y943"/>
<name>A0AAW1Y943_RUBAR</name>
<accession>A0AAW1Y943</accession>